<feature type="region of interest" description="Disordered" evidence="1">
    <location>
        <begin position="1"/>
        <end position="51"/>
    </location>
</feature>
<accession>A0ABV2ZYZ2</accession>
<evidence type="ECO:0000313" key="3">
    <source>
        <dbReference type="Proteomes" id="UP001550739"/>
    </source>
</evidence>
<gene>
    <name evidence="2" type="ORF">AB0E89_46080</name>
</gene>
<evidence type="ECO:0000313" key="2">
    <source>
        <dbReference type="EMBL" id="MEU3787798.1"/>
    </source>
</evidence>
<proteinExistence type="predicted"/>
<dbReference type="Proteomes" id="UP001550739">
    <property type="component" value="Unassembled WGS sequence"/>
</dbReference>
<sequence length="51" mass="5701">MAAEPFLHPAGCDRPFGRPQRGQHQRLQLALPTPSRNTRHPADLPLTVPSY</sequence>
<organism evidence="2 3">
    <name type="scientific">Streptomyces sp. 900129855</name>
    <dbReference type="NCBI Taxonomy" id="3155129"/>
    <lineage>
        <taxon>Bacteria</taxon>
        <taxon>Bacillati</taxon>
        <taxon>Actinomycetota</taxon>
        <taxon>Actinomycetes</taxon>
        <taxon>Kitasatosporales</taxon>
        <taxon>Streptomycetaceae</taxon>
        <taxon>Streptomyces</taxon>
    </lineage>
</organism>
<keyword evidence="3" id="KW-1185">Reference proteome</keyword>
<evidence type="ECO:0000256" key="1">
    <source>
        <dbReference type="SAM" id="MobiDB-lite"/>
    </source>
</evidence>
<dbReference type="EMBL" id="JBEZVE010000054">
    <property type="protein sequence ID" value="MEU3787798.1"/>
    <property type="molecule type" value="Genomic_DNA"/>
</dbReference>
<dbReference type="RefSeq" id="WP_334581408.1">
    <property type="nucleotide sequence ID" value="NZ_JBEZVE010000054.1"/>
</dbReference>
<name>A0ABV2ZYZ2_9ACTN</name>
<reference evidence="2 3" key="1">
    <citation type="submission" date="2024-06" db="EMBL/GenBank/DDBJ databases">
        <title>The Natural Products Discovery Center: Release of the First 8490 Sequenced Strains for Exploring Actinobacteria Biosynthetic Diversity.</title>
        <authorList>
            <person name="Kalkreuter E."/>
            <person name="Kautsar S.A."/>
            <person name="Yang D."/>
            <person name="Bader C.D."/>
            <person name="Teijaro C.N."/>
            <person name="Fluegel L."/>
            <person name="Davis C.M."/>
            <person name="Simpson J.R."/>
            <person name="Lauterbach L."/>
            <person name="Steele A.D."/>
            <person name="Gui C."/>
            <person name="Meng S."/>
            <person name="Li G."/>
            <person name="Viehrig K."/>
            <person name="Ye F."/>
            <person name="Su P."/>
            <person name="Kiefer A.F."/>
            <person name="Nichols A."/>
            <person name="Cepeda A.J."/>
            <person name="Yan W."/>
            <person name="Fan B."/>
            <person name="Jiang Y."/>
            <person name="Adhikari A."/>
            <person name="Zheng C.-J."/>
            <person name="Schuster L."/>
            <person name="Cowan T.M."/>
            <person name="Smanski M.J."/>
            <person name="Chevrette M.G."/>
            <person name="De Carvalho L.P.S."/>
            <person name="Shen B."/>
        </authorList>
    </citation>
    <scope>NUCLEOTIDE SEQUENCE [LARGE SCALE GENOMIC DNA]</scope>
    <source>
        <strain evidence="2 3">NPDC033843</strain>
    </source>
</reference>
<protein>
    <submittedName>
        <fullName evidence="2">Uncharacterized protein</fullName>
    </submittedName>
</protein>
<comment type="caution">
    <text evidence="2">The sequence shown here is derived from an EMBL/GenBank/DDBJ whole genome shotgun (WGS) entry which is preliminary data.</text>
</comment>